<dbReference type="Pfam" id="PF00188">
    <property type="entry name" value="CAP"/>
    <property type="match status" value="1"/>
</dbReference>
<accession>A0A844HGJ6</accession>
<protein>
    <recommendedName>
        <fullName evidence="1">SCP domain-containing protein</fullName>
    </recommendedName>
</protein>
<dbReference type="InterPro" id="IPR014044">
    <property type="entry name" value="CAP_dom"/>
</dbReference>
<evidence type="ECO:0000313" key="2">
    <source>
        <dbReference type="EMBL" id="MTH58856.1"/>
    </source>
</evidence>
<feature type="domain" description="SCP" evidence="1">
    <location>
        <begin position="84"/>
        <end position="204"/>
    </location>
</feature>
<reference evidence="2 3" key="1">
    <citation type="submission" date="2019-11" db="EMBL/GenBank/DDBJ databases">
        <authorList>
            <person name="Dong K."/>
        </authorList>
    </citation>
    <scope>NUCLEOTIDE SEQUENCE [LARGE SCALE GENOMIC DNA]</scope>
    <source>
        <strain evidence="2 3">NBRC 112902</strain>
    </source>
</reference>
<keyword evidence="3" id="KW-1185">Reference proteome</keyword>
<gene>
    <name evidence="2" type="ORF">GL300_06480</name>
</gene>
<dbReference type="CDD" id="cd05379">
    <property type="entry name" value="CAP_bacterial"/>
    <property type="match status" value="1"/>
</dbReference>
<dbReference type="InterPro" id="IPR035940">
    <property type="entry name" value="CAP_sf"/>
</dbReference>
<organism evidence="2 3">
    <name type="scientific">Paracoccus litorisediminis</name>
    <dbReference type="NCBI Taxonomy" id="2006130"/>
    <lineage>
        <taxon>Bacteria</taxon>
        <taxon>Pseudomonadati</taxon>
        <taxon>Pseudomonadota</taxon>
        <taxon>Alphaproteobacteria</taxon>
        <taxon>Rhodobacterales</taxon>
        <taxon>Paracoccaceae</taxon>
        <taxon>Paracoccus</taxon>
    </lineage>
</organism>
<comment type="caution">
    <text evidence="2">The sequence shown here is derived from an EMBL/GenBank/DDBJ whole genome shotgun (WGS) entry which is preliminary data.</text>
</comment>
<dbReference type="PROSITE" id="PS51257">
    <property type="entry name" value="PROKAR_LIPOPROTEIN"/>
    <property type="match status" value="1"/>
</dbReference>
<evidence type="ECO:0000313" key="3">
    <source>
        <dbReference type="Proteomes" id="UP000449846"/>
    </source>
</evidence>
<dbReference type="SUPFAM" id="SSF55797">
    <property type="entry name" value="PR-1-like"/>
    <property type="match status" value="1"/>
</dbReference>
<dbReference type="Proteomes" id="UP000449846">
    <property type="component" value="Unassembled WGS sequence"/>
</dbReference>
<proteinExistence type="predicted"/>
<dbReference type="Gene3D" id="3.40.33.10">
    <property type="entry name" value="CAP"/>
    <property type="match status" value="1"/>
</dbReference>
<dbReference type="PANTHER" id="PTHR31157:SF1">
    <property type="entry name" value="SCP DOMAIN-CONTAINING PROTEIN"/>
    <property type="match status" value="1"/>
</dbReference>
<evidence type="ECO:0000259" key="1">
    <source>
        <dbReference type="Pfam" id="PF00188"/>
    </source>
</evidence>
<dbReference type="EMBL" id="WMIG01000002">
    <property type="protein sequence ID" value="MTH58856.1"/>
    <property type="molecule type" value="Genomic_DNA"/>
</dbReference>
<dbReference type="OrthoDB" id="9811255at2"/>
<dbReference type="PANTHER" id="PTHR31157">
    <property type="entry name" value="SCP DOMAIN-CONTAINING PROTEIN"/>
    <property type="match status" value="1"/>
</dbReference>
<dbReference type="AlphaFoldDB" id="A0A844HGJ6"/>
<sequence>MSRVIIRRRGLSFLQDLMKKFVSVVVICLVAACSQPDAPKPDNPIVPSMPKGIVRTDGHRAVNVSVAGDAQCRALSASETGIALSQTNAVRAQAGLSSLRGNAKLQKAAQQQACDMARRGQMDHRGVASTGPGMRVKQLGYTPRITAENIAAGASSIFDLNGALREWSSSAKHRENIVIPQLQDMGIGHALSADGRFAYWSVVYSAPR</sequence>
<name>A0A844HGJ6_9RHOB</name>